<dbReference type="Proteomes" id="UP001483337">
    <property type="component" value="Chromosome"/>
</dbReference>
<protein>
    <submittedName>
        <fullName evidence="1">Peptidase M, neutral zinc metallopeptidase site</fullName>
    </submittedName>
</protein>
<name>A0ABZ2ULA7_9CYAN</name>
<accession>A0ABZ2ULA7</accession>
<reference evidence="1 2" key="1">
    <citation type="submission" date="2024-04" db="EMBL/GenBank/DDBJ databases">
        <title>Okeanomitos corallinicola gen. &amp; sp. nov. (Nostocales, Cyanobacteria), a new toxic marine heterocyst-forming cyanobacterium from a coral reef.</title>
        <authorList>
            <person name="Li H."/>
            <person name="Li R."/>
            <person name="Kang J."/>
            <person name="Hii K.S."/>
            <person name="Mohamed H.F."/>
            <person name="Xu X."/>
            <person name="Luo Z."/>
        </authorList>
    </citation>
    <scope>NUCLEOTIDE SEQUENCE [LARGE SCALE GENOMIC DNA]</scope>
    <source>
        <strain evidence="1 2">TIOX110</strain>
    </source>
</reference>
<dbReference type="EMBL" id="CP150886">
    <property type="protein sequence ID" value="WZB86069.1"/>
    <property type="molecule type" value="Genomic_DNA"/>
</dbReference>
<organism evidence="1 2">
    <name type="scientific">Okeanomitos corallinicola TIOX110</name>
    <dbReference type="NCBI Taxonomy" id="3133117"/>
    <lineage>
        <taxon>Bacteria</taxon>
        <taxon>Bacillati</taxon>
        <taxon>Cyanobacteriota</taxon>
        <taxon>Cyanophyceae</taxon>
        <taxon>Nostocales</taxon>
        <taxon>Aphanizomenonaceae</taxon>
        <taxon>Okeanomitos</taxon>
    </lineage>
</organism>
<evidence type="ECO:0000313" key="1">
    <source>
        <dbReference type="EMBL" id="WZB86069.1"/>
    </source>
</evidence>
<gene>
    <name evidence="1" type="ORF">WJM97_11655</name>
</gene>
<dbReference type="RefSeq" id="WP_353928985.1">
    <property type="nucleotide sequence ID" value="NZ_CP150886.1"/>
</dbReference>
<dbReference type="Gene3D" id="1.25.40.10">
    <property type="entry name" value="Tetratricopeptide repeat domain"/>
    <property type="match status" value="1"/>
</dbReference>
<dbReference type="SUPFAM" id="SSF48452">
    <property type="entry name" value="TPR-like"/>
    <property type="match status" value="1"/>
</dbReference>
<sequence>MNIFDSLKEASQKSEQLAQKKQLREAVTIAETALNLWDQKTNLWEKLLGKFLIANLRESLEKQLVEWHSQIYQADKLIHQAQSILKNDTGDPFDITSLSSAIAIYHLSNQVIVDQQISELIAKYQQELAQRQKFQSLIKQAKTQAANRFFKSSISIYKEAGFIYKNEFVQQAIADIQGQVYQEENYHSALEKARNAENEGRLKVAISILEDALINFPRTDGFDLLKKLKLRIHGREIFFQGLVAEKKGDFFTAKSCYEKAKTLISNSTDCQLRLGLVAIKMQDWENALFYLQDLTGQQATYLRGFVLAQQGNIQPAYQEWEKISTPLVTAQKEIISRISQQQHLIYLQKIEDLVTAGNLQEAQNLSREFLQKFATHALVETNLNEYIHPSLEISIWQSYDYSNIAKYTQENWIYQPNINNLHNWVVANYYYSQTHPENLIEFIAALSTSLANINIDNSLKNLPWLDNDPVDFQALSLNLKRRLEAAIDNVKNTSLEVYLNLRDYYRRELVALRLMGEPSNSGLQVNDLYITPGCYDHFSESWQTLLVDKIPDHNHLLRSLYTPWGLAVAACLEGDIQRAIHIKPINQPTNKLEEFANQLLNYHEGFYQLQQQRWRLAITPLQSAKEELKYHQDWQQEIERLVNLQRQVILEFNEHLKFANFCYDILPKSESVKSYYTEYKAEEIRQQIVNEKISLNQALEKLQELKIIDRDNTIVCDMIDNVELSQEIKEINRLFQVRQYEAMLGKAKLSKRDRVRYIVAEFFLDMLIKGIQKNRLHDQELILQLGLWAYEICPHEPAFQEIYRSLKLC</sequence>
<evidence type="ECO:0000313" key="2">
    <source>
        <dbReference type="Proteomes" id="UP001483337"/>
    </source>
</evidence>
<dbReference type="InterPro" id="IPR011990">
    <property type="entry name" value="TPR-like_helical_dom_sf"/>
</dbReference>
<keyword evidence="2" id="KW-1185">Reference proteome</keyword>
<proteinExistence type="predicted"/>